<dbReference type="HAMAP" id="MF_02114">
    <property type="entry name" value="CofC"/>
    <property type="match status" value="1"/>
</dbReference>
<comment type="similarity">
    <text evidence="5">Belongs to the CofC family.</text>
</comment>
<dbReference type="GeneID" id="71926640"/>
<dbReference type="Pfam" id="PF01983">
    <property type="entry name" value="CofC"/>
    <property type="match status" value="2"/>
</dbReference>
<evidence type="ECO:0000256" key="4">
    <source>
        <dbReference type="ARBA" id="ARBA00023134"/>
    </source>
</evidence>
<organism evidence="7 8">
    <name type="scientific">Halocatena salina</name>
    <dbReference type="NCBI Taxonomy" id="2934340"/>
    <lineage>
        <taxon>Archaea</taxon>
        <taxon>Methanobacteriati</taxon>
        <taxon>Methanobacteriota</taxon>
        <taxon>Stenosarchaea group</taxon>
        <taxon>Halobacteria</taxon>
        <taxon>Halobacteriales</taxon>
        <taxon>Natronomonadaceae</taxon>
        <taxon>Halocatena</taxon>
    </lineage>
</organism>
<comment type="function">
    <text evidence="5">Guanylyltransferase that catalyzes the activation of (2S)-2-phospholactate (2-PL) as (2S)-lactyl-2-diphospho-5'-guanosine, via the condensation of 2-PL with GTP. It is involved in the biosynthesis of coenzyme F420, a hydride carrier cofactor.</text>
</comment>
<dbReference type="EMBL" id="CP096019">
    <property type="protein sequence ID" value="UPM43098.1"/>
    <property type="molecule type" value="Genomic_DNA"/>
</dbReference>
<dbReference type="GO" id="GO:0005525">
    <property type="term" value="F:GTP binding"/>
    <property type="evidence" value="ECO:0007669"/>
    <property type="project" value="UniProtKB-KW"/>
</dbReference>
<accession>A0A8U0A3S3</accession>
<keyword evidence="1 5" id="KW-0808">Transferase</keyword>
<dbReference type="Gene3D" id="6.10.140.50">
    <property type="match status" value="1"/>
</dbReference>
<comment type="pathway">
    <text evidence="5">Cofactor biosynthesis; coenzyme F420 biosynthesis.</text>
</comment>
<keyword evidence="4 5" id="KW-0342">GTP-binding</keyword>
<dbReference type="AlphaFoldDB" id="A0A8U0A3S3"/>
<evidence type="ECO:0000256" key="1">
    <source>
        <dbReference type="ARBA" id="ARBA00022679"/>
    </source>
</evidence>
<evidence type="ECO:0000256" key="2">
    <source>
        <dbReference type="ARBA" id="ARBA00022695"/>
    </source>
</evidence>
<feature type="compositionally biased region" description="Polar residues" evidence="6">
    <location>
        <begin position="92"/>
        <end position="115"/>
    </location>
</feature>
<name>A0A8U0A3S3_9EURY</name>
<sequence length="243" mass="26077">MTRVLVPYRVAEPKTRLEPVLDANERRELSRCMLEDVLSAVRAAGYDPTVLSTAPLSETNCIVDDRPLTAAVNAHLELGAESNEVRQAARDSVSQAVGPNPTTQSDDTARRSPTTAGLRPATAVVMADLALTTSEAITRLLETTGDVVFAPGRGGGTNAVVTRHPDFRVDYHGASYRDHLAHCEAIGANVRTIDSYRLGTDIDEPADLAELLIHGTGTAADWLSDRFTLCTDAETGRVGIERV</sequence>
<evidence type="ECO:0000313" key="8">
    <source>
        <dbReference type="Proteomes" id="UP000831768"/>
    </source>
</evidence>
<dbReference type="PANTHER" id="PTHR40392">
    <property type="entry name" value="2-PHOSPHO-L-LACTATE GUANYLYLTRANSFERASE"/>
    <property type="match status" value="1"/>
</dbReference>
<keyword evidence="3 5" id="KW-0547">Nucleotide-binding</keyword>
<dbReference type="Proteomes" id="UP000831768">
    <property type="component" value="Chromosome"/>
</dbReference>
<dbReference type="EC" id="2.7.7.68" evidence="5"/>
<gene>
    <name evidence="5" type="primary">cofC</name>
    <name evidence="7" type="ORF">MW046_01295</name>
</gene>
<comment type="subunit">
    <text evidence="5">Homodimer.</text>
</comment>
<evidence type="ECO:0000256" key="6">
    <source>
        <dbReference type="SAM" id="MobiDB-lite"/>
    </source>
</evidence>
<feature type="region of interest" description="Disordered" evidence="6">
    <location>
        <begin position="84"/>
        <end position="118"/>
    </location>
</feature>
<dbReference type="GO" id="GO:0043814">
    <property type="term" value="F:phospholactate guanylyltransferase activity"/>
    <property type="evidence" value="ECO:0007669"/>
    <property type="project" value="UniProtKB-EC"/>
</dbReference>
<dbReference type="InterPro" id="IPR002835">
    <property type="entry name" value="CofC"/>
</dbReference>
<dbReference type="GO" id="GO:0052645">
    <property type="term" value="P:F420-0 metabolic process"/>
    <property type="evidence" value="ECO:0007669"/>
    <property type="project" value="UniProtKB-UniRule"/>
</dbReference>
<evidence type="ECO:0000256" key="3">
    <source>
        <dbReference type="ARBA" id="ARBA00022741"/>
    </source>
</evidence>
<dbReference type="KEGG" id="haad:MW046_01295"/>
<proteinExistence type="inferred from homology"/>
<evidence type="ECO:0000313" key="7">
    <source>
        <dbReference type="EMBL" id="UPM43098.1"/>
    </source>
</evidence>
<reference evidence="7" key="1">
    <citation type="submission" date="2022-04" db="EMBL/GenBank/DDBJ databases">
        <title>Halocatena sp. nov., isolated from a salt lake.</title>
        <authorList>
            <person name="Cui H.-L."/>
        </authorList>
    </citation>
    <scope>NUCLEOTIDE SEQUENCE</scope>
    <source>
        <strain evidence="7">AD-1</strain>
    </source>
</reference>
<evidence type="ECO:0000256" key="5">
    <source>
        <dbReference type="HAMAP-Rule" id="MF_02114"/>
    </source>
</evidence>
<dbReference type="RefSeq" id="WP_247993768.1">
    <property type="nucleotide sequence ID" value="NZ_CP096019.1"/>
</dbReference>
<comment type="catalytic activity">
    <reaction evidence="5">
        <text>(2S)-2-phospholactate + GTP + H(+) = (2S)-lactyl-2-diphospho-5'-guanosine + diphosphate</text>
        <dbReference type="Rhea" id="RHEA:63424"/>
        <dbReference type="ChEBI" id="CHEBI:15378"/>
        <dbReference type="ChEBI" id="CHEBI:33019"/>
        <dbReference type="ChEBI" id="CHEBI:37565"/>
        <dbReference type="ChEBI" id="CHEBI:59435"/>
        <dbReference type="ChEBI" id="CHEBI:59906"/>
        <dbReference type="EC" id="2.7.7.68"/>
    </reaction>
</comment>
<dbReference type="SUPFAM" id="SSF53448">
    <property type="entry name" value="Nucleotide-diphospho-sugar transferases"/>
    <property type="match status" value="1"/>
</dbReference>
<dbReference type="Gene3D" id="3.90.550.10">
    <property type="entry name" value="Spore Coat Polysaccharide Biosynthesis Protein SpsA, Chain A"/>
    <property type="match status" value="1"/>
</dbReference>
<protein>
    <recommendedName>
        <fullName evidence="5">2-phospho-L-lactate guanylyltransferase</fullName>
        <shortName evidence="5">LP guanylyltransferase</shortName>
        <ecNumber evidence="5">2.7.7.68</ecNumber>
    </recommendedName>
</protein>
<dbReference type="PANTHER" id="PTHR40392:SF1">
    <property type="entry name" value="2-PHOSPHO-L-LACTATE GUANYLYLTRANSFERASE"/>
    <property type="match status" value="1"/>
</dbReference>
<keyword evidence="2 5" id="KW-0548">Nucleotidyltransferase</keyword>
<dbReference type="InterPro" id="IPR029044">
    <property type="entry name" value="Nucleotide-diphossugar_trans"/>
</dbReference>
<keyword evidence="8" id="KW-1185">Reference proteome</keyword>